<organism evidence="1">
    <name type="scientific">virus sp. ctDJ83</name>
    <dbReference type="NCBI Taxonomy" id="2827625"/>
    <lineage>
        <taxon>Viruses</taxon>
    </lineage>
</organism>
<name>A0A8S5RJV7_9VIRU</name>
<reference evidence="1" key="1">
    <citation type="journal article" date="2021" name="Proc. Natl. Acad. Sci. U.S.A.">
        <title>A Catalog of Tens of Thousands of Viruses from Human Metagenomes Reveals Hidden Associations with Chronic Diseases.</title>
        <authorList>
            <person name="Tisza M.J."/>
            <person name="Buck C.B."/>
        </authorList>
    </citation>
    <scope>NUCLEOTIDE SEQUENCE</scope>
    <source>
        <strain evidence="1">CtDJ83</strain>
    </source>
</reference>
<proteinExistence type="predicted"/>
<evidence type="ECO:0000313" key="1">
    <source>
        <dbReference type="EMBL" id="DAE31378.1"/>
    </source>
</evidence>
<accession>A0A8S5RJV7</accession>
<sequence length="58" mass="6364">MFEKRCLQAPYEGRGCQPLRSSPCEGFTAFAGSASSTLGLDLQAILLVTCRWLRASLR</sequence>
<protein>
    <submittedName>
        <fullName evidence="1">Uncharacterized protein</fullName>
    </submittedName>
</protein>
<dbReference type="EMBL" id="BK059107">
    <property type="protein sequence ID" value="DAE31378.1"/>
    <property type="molecule type" value="Genomic_DNA"/>
</dbReference>